<organism evidence="1 2">
    <name type="scientific">Pseudooceanicola pacificus</name>
    <dbReference type="NCBI Taxonomy" id="2676438"/>
    <lineage>
        <taxon>Bacteria</taxon>
        <taxon>Pseudomonadati</taxon>
        <taxon>Pseudomonadota</taxon>
        <taxon>Alphaproteobacteria</taxon>
        <taxon>Rhodobacterales</taxon>
        <taxon>Paracoccaceae</taxon>
        <taxon>Pseudooceanicola</taxon>
    </lineage>
</organism>
<comment type="caution">
    <text evidence="1">The sequence shown here is derived from an EMBL/GenBank/DDBJ whole genome shotgun (WGS) entry which is preliminary data.</text>
</comment>
<dbReference type="EMBL" id="WNXQ01000002">
    <property type="protein sequence ID" value="MWB77192.1"/>
    <property type="molecule type" value="Genomic_DNA"/>
</dbReference>
<dbReference type="AlphaFoldDB" id="A0A844WBA9"/>
<gene>
    <name evidence="1" type="ORF">GLS40_04065</name>
</gene>
<evidence type="ECO:0000313" key="2">
    <source>
        <dbReference type="Proteomes" id="UP000443843"/>
    </source>
</evidence>
<evidence type="ECO:0008006" key="3">
    <source>
        <dbReference type="Google" id="ProtNLM"/>
    </source>
</evidence>
<dbReference type="Gene3D" id="3.40.190.10">
    <property type="entry name" value="Periplasmic binding protein-like II"/>
    <property type="match status" value="2"/>
</dbReference>
<evidence type="ECO:0000313" key="1">
    <source>
        <dbReference type="EMBL" id="MWB77192.1"/>
    </source>
</evidence>
<keyword evidence="2" id="KW-1185">Reference proteome</keyword>
<dbReference type="Proteomes" id="UP000443843">
    <property type="component" value="Unassembled WGS sequence"/>
</dbReference>
<proteinExistence type="predicted"/>
<sequence>MVLNPGVRAPAPPGGTIRMPTVLRMFVPAAIRAVMARIMPRVEAGTGLRILQEVDLNPLIPKRIRAGEPYDIGLTNPPYAKALIEDGFADGSSHRAFGRVSLAVAGQGAAQGRIMTEAAEIAALLRGARGIAYTGPGTSGRSYLDALERMGLSGSVLPHSHAMDGGVPAASVAHGDYELAIAPLTTVLATPGVVPVAVFPESLGTHIDMSVFQSVASPEIVAQVTDILTGHALDDELAAAGIARFDLS</sequence>
<accession>A0A844WBA9</accession>
<dbReference type="SUPFAM" id="SSF53850">
    <property type="entry name" value="Periplasmic binding protein-like II"/>
    <property type="match status" value="1"/>
</dbReference>
<protein>
    <recommendedName>
        <fullName evidence="3">Molybdate transport system substrate-binding protein</fullName>
    </recommendedName>
</protein>
<name>A0A844WBA9_9RHOB</name>
<reference evidence="1 2" key="1">
    <citation type="submission" date="2019-11" db="EMBL/GenBank/DDBJ databases">
        <title>Pseudooceanicola pacifica sp. nov., isolated from deep-sea sediment of the Pacific Ocean.</title>
        <authorList>
            <person name="Lyu L."/>
        </authorList>
    </citation>
    <scope>NUCLEOTIDE SEQUENCE [LARGE SCALE GENOMIC DNA]</scope>
    <source>
        <strain evidence="1 2">216_PA32_1</strain>
    </source>
</reference>
<dbReference type="Pfam" id="PF13531">
    <property type="entry name" value="SBP_bac_11"/>
    <property type="match status" value="1"/>
</dbReference>